<dbReference type="STRING" id="45882.A0A0V1CWL0"/>
<dbReference type="GO" id="GO:0033617">
    <property type="term" value="P:mitochondrial respiratory chain complex IV assembly"/>
    <property type="evidence" value="ECO:0007669"/>
    <property type="project" value="TreeGrafter"/>
</dbReference>
<comment type="caution">
    <text evidence="1">The sequence shown here is derived from an EMBL/GenBank/DDBJ whole genome shotgun (WGS) entry which is preliminary data.</text>
</comment>
<dbReference type="PANTHER" id="PTHR47148:SF1">
    <property type="entry name" value="CYTOCHROME C OXIDASE ASSEMBLY FACTOR 1 HOMOLOG"/>
    <property type="match status" value="1"/>
</dbReference>
<organism evidence="1 2">
    <name type="scientific">Trichinella britovi</name>
    <name type="common">Parasitic roundworm</name>
    <dbReference type="NCBI Taxonomy" id="45882"/>
    <lineage>
        <taxon>Eukaryota</taxon>
        <taxon>Metazoa</taxon>
        <taxon>Ecdysozoa</taxon>
        <taxon>Nematoda</taxon>
        <taxon>Enoplea</taxon>
        <taxon>Dorylaimia</taxon>
        <taxon>Trichinellida</taxon>
        <taxon>Trichinellidae</taxon>
        <taxon>Trichinella</taxon>
    </lineage>
</organism>
<dbReference type="PANTHER" id="PTHR47148">
    <property type="entry name" value="CYTOCHROME C OXIDASE ASSEMBLY FACTOR 1 HOMOLOG"/>
    <property type="match status" value="1"/>
</dbReference>
<protein>
    <submittedName>
        <fullName evidence="1">Uncharacterized protein</fullName>
    </submittedName>
</protein>
<accession>A0A0V1CWL0</accession>
<dbReference type="OMA" id="NDHTCQW"/>
<evidence type="ECO:0000313" key="2">
    <source>
        <dbReference type="Proteomes" id="UP000054653"/>
    </source>
</evidence>
<evidence type="ECO:0000313" key="1">
    <source>
        <dbReference type="EMBL" id="KRY53713.1"/>
    </source>
</evidence>
<dbReference type="AlphaFoldDB" id="A0A0V1CWL0"/>
<keyword evidence="2" id="KW-1185">Reference proteome</keyword>
<dbReference type="GO" id="GO:0005743">
    <property type="term" value="C:mitochondrial inner membrane"/>
    <property type="evidence" value="ECO:0007669"/>
    <property type="project" value="TreeGrafter"/>
</dbReference>
<dbReference type="GO" id="GO:0032981">
    <property type="term" value="P:mitochondrial respiratory chain complex I assembly"/>
    <property type="evidence" value="ECO:0007669"/>
    <property type="project" value="TreeGrafter"/>
</dbReference>
<dbReference type="EMBL" id="JYDI01000081">
    <property type="protein sequence ID" value="KRY53713.1"/>
    <property type="molecule type" value="Genomic_DNA"/>
</dbReference>
<gene>
    <name evidence="1" type="ORF">T03_2253</name>
</gene>
<sequence length="164" mass="18926">MLESIFLELIFLCGKFQMFKFSKQTINGLLVCSSVFISGSCYCLNQKIQENLTKLPFHNRALELFSHHEKAVNALGSPVKIGAVRWYDLKKNYVNDHTCQWNLNVVGTKDAGVLVIRGKKVDNRWHLNLELQLEGVKEAYIIFEEPLSLDTKQEEDQLKEEQHV</sequence>
<dbReference type="Proteomes" id="UP000054653">
    <property type="component" value="Unassembled WGS sequence"/>
</dbReference>
<dbReference type="OrthoDB" id="64291at2759"/>
<reference evidence="1 2" key="1">
    <citation type="submission" date="2015-01" db="EMBL/GenBank/DDBJ databases">
        <title>Evolution of Trichinella species and genotypes.</title>
        <authorList>
            <person name="Korhonen P.K."/>
            <person name="Edoardo P."/>
            <person name="Giuseppe L.R."/>
            <person name="Gasser R.B."/>
        </authorList>
    </citation>
    <scope>NUCLEOTIDE SEQUENCE [LARGE SCALE GENOMIC DNA]</scope>
    <source>
        <strain evidence="1">ISS120</strain>
    </source>
</reference>
<proteinExistence type="predicted"/>
<name>A0A0V1CWL0_TRIBR</name>